<evidence type="ECO:0000256" key="1">
    <source>
        <dbReference type="SAM" id="MobiDB-lite"/>
    </source>
</evidence>
<feature type="transmembrane region" description="Helical" evidence="2">
    <location>
        <begin position="32"/>
        <end position="54"/>
    </location>
</feature>
<dbReference type="EMBL" id="LNIX01000001">
    <property type="protein sequence ID" value="OXA61368.1"/>
    <property type="molecule type" value="Genomic_DNA"/>
</dbReference>
<sequence length="526" mass="59567">MGCVECRYLEAASTNNLIARMSLKFKIWLKELFLILSSIFFSVFVLPFLLVFFFCPLYAYRRVVIFLATVFKPRFHTALNLDSCLVVCDDIQNRPRNSFCFVLYLKGKIPYNDLVGRVETVLDKRPQLTCTLTRWLSVYFWEKCKNFSLSNHIFQNEESDPDKLSELLLNMIEKGYPTGNPLWELIYFPNYAHPEYATTSAVLLRIHHVLGDGMAYMALVRDLCDPDPTMDKEIEKMLKTLRKKLTISPLKKFAYLAELLFVTPRQTVYNCLKGFNSQVIPMATNNSGSSGVTQFAKLMDISLIKRISKKTGVKVTSIIHAGVAGAMRRLILEKGGRADGNLSIIYVLPKMNHPGTMTNNSFAMPLICPMTPEPSQAARLARVSDQFDRILSTPLPLGMMFTASLLGLMNETFGLMKWGMPHVGGCLHSNFAFVGEPMKLFGHVVETPILYTGLQPGAHHLVVGTLSYNGKFMIQLLGSRAAFPERDDVVKFADYVREEFDMLDATGSDENDYLPPQFRELDKKKN</sequence>
<keyword evidence="3" id="KW-0808">Transferase</keyword>
<keyword evidence="2" id="KW-0812">Transmembrane</keyword>
<accession>A0A226EVZ4</accession>
<dbReference type="SUPFAM" id="SSF52777">
    <property type="entry name" value="CoA-dependent acyltransferases"/>
    <property type="match status" value="1"/>
</dbReference>
<keyword evidence="4" id="KW-1185">Reference proteome</keyword>
<comment type="caution">
    <text evidence="3">The sequence shown here is derived from an EMBL/GenBank/DDBJ whole genome shotgun (WGS) entry which is preliminary data.</text>
</comment>
<dbReference type="InterPro" id="IPR045034">
    <property type="entry name" value="O-acyltransferase_WSD1-like"/>
</dbReference>
<dbReference type="AlphaFoldDB" id="A0A226EVZ4"/>
<gene>
    <name evidence="3" type="ORF">Fcan01_00034</name>
</gene>
<proteinExistence type="predicted"/>
<evidence type="ECO:0000313" key="3">
    <source>
        <dbReference type="EMBL" id="OXA61368.1"/>
    </source>
</evidence>
<keyword evidence="2" id="KW-0472">Membrane</keyword>
<dbReference type="GO" id="GO:0005886">
    <property type="term" value="C:plasma membrane"/>
    <property type="evidence" value="ECO:0007669"/>
    <property type="project" value="TreeGrafter"/>
</dbReference>
<protein>
    <submittedName>
        <fullName evidence="3">Putative diacylglycerol O-acyltransferase tgs1</fullName>
    </submittedName>
</protein>
<feature type="region of interest" description="Disordered" evidence="1">
    <location>
        <begin position="507"/>
        <end position="526"/>
    </location>
</feature>
<dbReference type="GO" id="GO:0019432">
    <property type="term" value="P:triglyceride biosynthetic process"/>
    <property type="evidence" value="ECO:0007669"/>
    <property type="project" value="TreeGrafter"/>
</dbReference>
<keyword evidence="2" id="KW-1133">Transmembrane helix</keyword>
<name>A0A226EVZ4_FOLCA</name>
<dbReference type="GO" id="GO:0008374">
    <property type="term" value="F:O-acyltransferase activity"/>
    <property type="evidence" value="ECO:0007669"/>
    <property type="project" value="InterPro"/>
</dbReference>
<evidence type="ECO:0000256" key="2">
    <source>
        <dbReference type="SAM" id="Phobius"/>
    </source>
</evidence>
<keyword evidence="3" id="KW-0012">Acyltransferase</keyword>
<organism evidence="3 4">
    <name type="scientific">Folsomia candida</name>
    <name type="common">Springtail</name>
    <dbReference type="NCBI Taxonomy" id="158441"/>
    <lineage>
        <taxon>Eukaryota</taxon>
        <taxon>Metazoa</taxon>
        <taxon>Ecdysozoa</taxon>
        <taxon>Arthropoda</taxon>
        <taxon>Hexapoda</taxon>
        <taxon>Collembola</taxon>
        <taxon>Entomobryomorpha</taxon>
        <taxon>Isotomoidea</taxon>
        <taxon>Isotomidae</taxon>
        <taxon>Proisotominae</taxon>
        <taxon>Folsomia</taxon>
    </lineage>
</organism>
<reference evidence="3 4" key="1">
    <citation type="submission" date="2015-12" db="EMBL/GenBank/DDBJ databases">
        <title>The genome of Folsomia candida.</title>
        <authorList>
            <person name="Faddeeva A."/>
            <person name="Derks M.F."/>
            <person name="Anvar Y."/>
            <person name="Smit S."/>
            <person name="Van Straalen N."/>
            <person name="Roelofs D."/>
        </authorList>
    </citation>
    <scope>NUCLEOTIDE SEQUENCE [LARGE SCALE GENOMIC DNA]</scope>
    <source>
        <strain evidence="3 4">VU population</strain>
        <tissue evidence="3">Whole body</tissue>
    </source>
</reference>
<dbReference type="PANTHER" id="PTHR31650:SF1">
    <property type="entry name" value="WAX ESTER SYNTHASE_DIACYLGLYCEROL ACYLTRANSFERASE 4-RELATED"/>
    <property type="match status" value="1"/>
</dbReference>
<dbReference type="OrthoDB" id="619536at2759"/>
<dbReference type="PANTHER" id="PTHR31650">
    <property type="entry name" value="O-ACYLTRANSFERASE (WSD1-LIKE) FAMILY PROTEIN"/>
    <property type="match status" value="1"/>
</dbReference>
<dbReference type="Proteomes" id="UP000198287">
    <property type="component" value="Unassembled WGS sequence"/>
</dbReference>
<evidence type="ECO:0000313" key="4">
    <source>
        <dbReference type="Proteomes" id="UP000198287"/>
    </source>
</evidence>